<evidence type="ECO:0000256" key="2">
    <source>
        <dbReference type="ARBA" id="ARBA00022723"/>
    </source>
</evidence>
<dbReference type="PANTHER" id="PTHR10173:SF52">
    <property type="entry name" value="METHIONINE-R-SULFOXIDE REDUCTASE B1"/>
    <property type="match status" value="1"/>
</dbReference>
<feature type="domain" description="MsrB" evidence="7">
    <location>
        <begin position="78"/>
        <end position="200"/>
    </location>
</feature>
<dbReference type="EC" id="1.8.4.12" evidence="6"/>
<keyword evidence="2 6" id="KW-0479">Metal-binding</keyword>
<dbReference type="GO" id="GO:0033743">
    <property type="term" value="F:peptide-methionine (R)-S-oxide reductase activity"/>
    <property type="evidence" value="ECO:0007669"/>
    <property type="project" value="UniProtKB-EC"/>
</dbReference>
<dbReference type="Pfam" id="PF01641">
    <property type="entry name" value="SelR"/>
    <property type="match status" value="1"/>
</dbReference>
<dbReference type="PROSITE" id="PS51790">
    <property type="entry name" value="MSRB"/>
    <property type="match status" value="1"/>
</dbReference>
<organism evidence="8 9">
    <name type="scientific">Phaedon cochleariae</name>
    <name type="common">Mustard beetle</name>
    <dbReference type="NCBI Taxonomy" id="80249"/>
    <lineage>
        <taxon>Eukaryota</taxon>
        <taxon>Metazoa</taxon>
        <taxon>Ecdysozoa</taxon>
        <taxon>Arthropoda</taxon>
        <taxon>Hexapoda</taxon>
        <taxon>Insecta</taxon>
        <taxon>Pterygota</taxon>
        <taxon>Neoptera</taxon>
        <taxon>Endopterygota</taxon>
        <taxon>Coleoptera</taxon>
        <taxon>Polyphaga</taxon>
        <taxon>Cucujiformia</taxon>
        <taxon>Chrysomeloidea</taxon>
        <taxon>Chrysomelidae</taxon>
        <taxon>Chrysomelinae</taxon>
        <taxon>Chrysomelini</taxon>
        <taxon>Phaedon</taxon>
    </lineage>
</organism>
<evidence type="ECO:0000256" key="3">
    <source>
        <dbReference type="ARBA" id="ARBA00022833"/>
    </source>
</evidence>
<sequence length="206" mass="23028">VSSIQVVITPKSQFISILFYQLPYAQFIKLFGDDIVMLCMNRILIRNIRRQTSLFHSATQRKSNLHVSALNMAKEVDKSELRSKLTPMQYHITQEKGTERPFSGCYDKKFEAGTYVCIVCEQPLFSSDTKYDSGCGWPAFNDVLDKGKVKLTPDTSGGRIRTEVTCSQCGAHLGHVFGDGPPPTKKRFCINSASMNFIPKESAGDS</sequence>
<keyword evidence="3 6" id="KW-0862">Zinc</keyword>
<dbReference type="GO" id="GO:0005737">
    <property type="term" value="C:cytoplasm"/>
    <property type="evidence" value="ECO:0007669"/>
    <property type="project" value="TreeGrafter"/>
</dbReference>
<dbReference type="InterPro" id="IPR002579">
    <property type="entry name" value="Met_Sox_Rdtase_MsrB_dom"/>
</dbReference>
<reference evidence="8" key="1">
    <citation type="submission" date="2022-01" db="EMBL/GenBank/DDBJ databases">
        <authorList>
            <person name="King R."/>
        </authorList>
    </citation>
    <scope>NUCLEOTIDE SEQUENCE</scope>
</reference>
<dbReference type="FunFam" id="2.170.150.20:FF:000001">
    <property type="entry name" value="Peptide methionine sulfoxide reductase MsrB"/>
    <property type="match status" value="1"/>
</dbReference>
<dbReference type="HAMAP" id="MF_01400">
    <property type="entry name" value="MsrB"/>
    <property type="match status" value="1"/>
</dbReference>
<dbReference type="NCBIfam" id="TIGR00357">
    <property type="entry name" value="peptide-methionine (R)-S-oxide reductase MsrB"/>
    <property type="match status" value="1"/>
</dbReference>
<dbReference type="PANTHER" id="PTHR10173">
    <property type="entry name" value="METHIONINE SULFOXIDE REDUCTASE"/>
    <property type="match status" value="1"/>
</dbReference>
<evidence type="ECO:0000256" key="6">
    <source>
        <dbReference type="RuleBase" id="RU365044"/>
    </source>
</evidence>
<protein>
    <recommendedName>
        <fullName evidence="6">Peptide-methionine (R)-S-oxide reductase</fullName>
        <ecNumber evidence="6">1.8.4.12</ecNumber>
    </recommendedName>
</protein>
<feature type="non-terminal residue" evidence="8">
    <location>
        <position position="206"/>
    </location>
</feature>
<dbReference type="InterPro" id="IPR028427">
    <property type="entry name" value="Met_Sox_Rdtase_MsrB"/>
</dbReference>
<comment type="function">
    <text evidence="6">Methionine-sulfoxide reductase that specifically reduces methionine (R)-sulfoxide back to methionine. While in many cases methionine oxidation is the result of random oxidation following oxidative stress, methionine oxidation is also a post-translational modification that takes place on specific residues.</text>
</comment>
<dbReference type="SUPFAM" id="SSF51316">
    <property type="entry name" value="Mss4-like"/>
    <property type="match status" value="1"/>
</dbReference>
<evidence type="ECO:0000256" key="5">
    <source>
        <dbReference type="ARBA" id="ARBA00048488"/>
    </source>
</evidence>
<evidence type="ECO:0000313" key="8">
    <source>
        <dbReference type="EMBL" id="CAG9825261.1"/>
    </source>
</evidence>
<keyword evidence="4 6" id="KW-0560">Oxidoreductase</keyword>
<evidence type="ECO:0000256" key="1">
    <source>
        <dbReference type="ARBA" id="ARBA00007174"/>
    </source>
</evidence>
<dbReference type="Gene3D" id="2.170.150.20">
    <property type="entry name" value="Peptide methionine sulfoxide reductase"/>
    <property type="match status" value="1"/>
</dbReference>
<dbReference type="GO" id="GO:0046872">
    <property type="term" value="F:metal ion binding"/>
    <property type="evidence" value="ECO:0007669"/>
    <property type="project" value="UniProtKB-KW"/>
</dbReference>
<accession>A0A9N9X3B2</accession>
<comment type="similarity">
    <text evidence="1 6">Belongs to the MsrB Met sulfoxide reductase family.</text>
</comment>
<dbReference type="GO" id="GO:0006979">
    <property type="term" value="P:response to oxidative stress"/>
    <property type="evidence" value="ECO:0007669"/>
    <property type="project" value="InterPro"/>
</dbReference>
<dbReference type="OrthoDB" id="44061at2759"/>
<reference evidence="8" key="2">
    <citation type="submission" date="2022-10" db="EMBL/GenBank/DDBJ databases">
        <authorList>
            <consortium name="ENA_rothamsted_submissions"/>
            <consortium name="culmorum"/>
            <person name="King R."/>
        </authorList>
    </citation>
    <scope>NUCLEOTIDE SEQUENCE</scope>
</reference>
<keyword evidence="9" id="KW-1185">Reference proteome</keyword>
<evidence type="ECO:0000256" key="4">
    <source>
        <dbReference type="ARBA" id="ARBA00023002"/>
    </source>
</evidence>
<dbReference type="Proteomes" id="UP001153737">
    <property type="component" value="Chromosome 9"/>
</dbReference>
<comment type="cofactor">
    <cofactor evidence="6">
        <name>Zn(2+)</name>
        <dbReference type="ChEBI" id="CHEBI:29105"/>
    </cofactor>
    <text evidence="6">Binds 1 zinc ion per subunit.</text>
</comment>
<gene>
    <name evidence="8" type="ORF">PHAECO_LOCUS12681</name>
</gene>
<evidence type="ECO:0000313" key="9">
    <source>
        <dbReference type="Proteomes" id="UP001153737"/>
    </source>
</evidence>
<comment type="catalytic activity">
    <reaction evidence="5 6">
        <text>L-methionyl-[protein] + [thioredoxin]-disulfide + H2O = L-methionyl-(R)-S-oxide-[protein] + [thioredoxin]-dithiol</text>
        <dbReference type="Rhea" id="RHEA:24164"/>
        <dbReference type="Rhea" id="RHEA-COMP:10698"/>
        <dbReference type="Rhea" id="RHEA-COMP:10700"/>
        <dbReference type="Rhea" id="RHEA-COMP:12313"/>
        <dbReference type="Rhea" id="RHEA-COMP:12314"/>
        <dbReference type="ChEBI" id="CHEBI:15377"/>
        <dbReference type="ChEBI" id="CHEBI:16044"/>
        <dbReference type="ChEBI" id="CHEBI:29950"/>
        <dbReference type="ChEBI" id="CHEBI:45764"/>
        <dbReference type="ChEBI" id="CHEBI:50058"/>
        <dbReference type="EC" id="1.8.4.12"/>
    </reaction>
</comment>
<dbReference type="GO" id="GO:0030091">
    <property type="term" value="P:protein repair"/>
    <property type="evidence" value="ECO:0007669"/>
    <property type="project" value="InterPro"/>
</dbReference>
<dbReference type="AlphaFoldDB" id="A0A9N9X3B2"/>
<dbReference type="InterPro" id="IPR011057">
    <property type="entry name" value="Mss4-like_sf"/>
</dbReference>
<proteinExistence type="inferred from homology"/>
<name>A0A9N9X3B2_PHACE</name>
<evidence type="ECO:0000259" key="7">
    <source>
        <dbReference type="PROSITE" id="PS51790"/>
    </source>
</evidence>
<dbReference type="EMBL" id="OU896715">
    <property type="protein sequence ID" value="CAG9825261.1"/>
    <property type="molecule type" value="Genomic_DNA"/>
</dbReference>